<evidence type="ECO:0000313" key="1">
    <source>
        <dbReference type="EMBL" id="KAK4008693.1"/>
    </source>
</evidence>
<accession>A0ABQ9Z712</accession>
<evidence type="ECO:0000313" key="2">
    <source>
        <dbReference type="Proteomes" id="UP001234178"/>
    </source>
</evidence>
<reference evidence="1 2" key="1">
    <citation type="journal article" date="2023" name="Nucleic Acids Res.">
        <title>The hologenome of Daphnia magna reveals possible DNA methylation and microbiome-mediated evolution of the host genome.</title>
        <authorList>
            <person name="Chaturvedi A."/>
            <person name="Li X."/>
            <person name="Dhandapani V."/>
            <person name="Marshall H."/>
            <person name="Kissane S."/>
            <person name="Cuenca-Cambronero M."/>
            <person name="Asole G."/>
            <person name="Calvet F."/>
            <person name="Ruiz-Romero M."/>
            <person name="Marangio P."/>
            <person name="Guigo R."/>
            <person name="Rago D."/>
            <person name="Mirbahai L."/>
            <person name="Eastwood N."/>
            <person name="Colbourne J.K."/>
            <person name="Zhou J."/>
            <person name="Mallon E."/>
            <person name="Orsini L."/>
        </authorList>
    </citation>
    <scope>NUCLEOTIDE SEQUENCE [LARGE SCALE GENOMIC DNA]</scope>
    <source>
        <strain evidence="1">LRV0_1</strain>
    </source>
</reference>
<protein>
    <submittedName>
        <fullName evidence="1">Uncharacterized protein</fullName>
    </submittedName>
</protein>
<dbReference type="EMBL" id="JAOYFB010000002">
    <property type="protein sequence ID" value="KAK4008693.1"/>
    <property type="molecule type" value="Genomic_DNA"/>
</dbReference>
<keyword evidence="2" id="KW-1185">Reference proteome</keyword>
<sequence length="89" mass="9976">MALVMCQLCPDCVPLHVPFCPRPVDMKPTSFSLSCFLMSRVSSSLSITADATRPAKAPLEHVENVYIRLVLLTILFVRLNAFLSGRLYY</sequence>
<organism evidence="1 2">
    <name type="scientific">Daphnia magna</name>
    <dbReference type="NCBI Taxonomy" id="35525"/>
    <lineage>
        <taxon>Eukaryota</taxon>
        <taxon>Metazoa</taxon>
        <taxon>Ecdysozoa</taxon>
        <taxon>Arthropoda</taxon>
        <taxon>Crustacea</taxon>
        <taxon>Branchiopoda</taxon>
        <taxon>Diplostraca</taxon>
        <taxon>Cladocera</taxon>
        <taxon>Anomopoda</taxon>
        <taxon>Daphniidae</taxon>
        <taxon>Daphnia</taxon>
    </lineage>
</organism>
<name>A0ABQ9Z712_9CRUS</name>
<comment type="caution">
    <text evidence="1">The sequence shown here is derived from an EMBL/GenBank/DDBJ whole genome shotgun (WGS) entry which is preliminary data.</text>
</comment>
<gene>
    <name evidence="1" type="ORF">OUZ56_013826</name>
</gene>
<dbReference type="Proteomes" id="UP001234178">
    <property type="component" value="Unassembled WGS sequence"/>
</dbReference>
<proteinExistence type="predicted"/>